<dbReference type="AlphaFoldDB" id="A0A1L7ANJ0"/>
<keyword evidence="3 5" id="KW-0732">Signal</keyword>
<dbReference type="EMBL" id="CP015585">
    <property type="protein sequence ID" value="APT60343.1"/>
    <property type="molecule type" value="Genomic_DNA"/>
</dbReference>
<accession>A0A1L7ANJ0</accession>
<dbReference type="Proteomes" id="UP000185494">
    <property type="component" value="Chromosome 1"/>
</dbReference>
<reference evidence="7 8" key="1">
    <citation type="submission" date="2016-05" db="EMBL/GenBank/DDBJ databases">
        <title>Complete Genome and Methylome Analysis of Psychrotrophic Bacterial Isolates from Antarctic Lake Untersee.</title>
        <authorList>
            <person name="Fomenkov A."/>
            <person name="Akimov V.N."/>
            <person name="Vasilyeva L.V."/>
            <person name="Andersen D."/>
            <person name="Vincze T."/>
            <person name="Roberts R.J."/>
        </authorList>
    </citation>
    <scope>NUCLEOTIDE SEQUENCE [LARGE SCALE GENOMIC DNA]</scope>
    <source>
        <strain evidence="7 8">U14-5</strain>
        <plasmid evidence="8">Plasmid 1</plasmid>
    </source>
</reference>
<dbReference type="GO" id="GO:0006865">
    <property type="term" value="P:amino acid transport"/>
    <property type="evidence" value="ECO:0007669"/>
    <property type="project" value="TreeGrafter"/>
</dbReference>
<organism evidence="7 8">
    <name type="scientific">Roseomonas gilardii</name>
    <dbReference type="NCBI Taxonomy" id="257708"/>
    <lineage>
        <taxon>Bacteria</taxon>
        <taxon>Pseudomonadati</taxon>
        <taxon>Pseudomonadota</taxon>
        <taxon>Alphaproteobacteria</taxon>
        <taxon>Acetobacterales</taxon>
        <taxon>Roseomonadaceae</taxon>
        <taxon>Roseomonas</taxon>
    </lineage>
</organism>
<feature type="chain" id="PRO_5011978694" evidence="5">
    <location>
        <begin position="25"/>
        <end position="341"/>
    </location>
</feature>
<geneLocation type="plasmid" evidence="7 8">
    <name>1</name>
</geneLocation>
<evidence type="ECO:0000256" key="1">
    <source>
        <dbReference type="ARBA" id="ARBA00010333"/>
    </source>
</evidence>
<evidence type="ECO:0000259" key="6">
    <source>
        <dbReference type="SMART" id="SM00062"/>
    </source>
</evidence>
<keyword evidence="7" id="KW-0614">Plasmid</keyword>
<dbReference type="Gene3D" id="3.40.190.10">
    <property type="entry name" value="Periplasmic binding protein-like II"/>
    <property type="match status" value="2"/>
</dbReference>
<keyword evidence="2" id="KW-0813">Transport</keyword>
<dbReference type="Pfam" id="PF00497">
    <property type="entry name" value="SBP_bac_3"/>
    <property type="match status" value="1"/>
</dbReference>
<evidence type="ECO:0000313" key="8">
    <source>
        <dbReference type="Proteomes" id="UP000185494"/>
    </source>
</evidence>
<evidence type="ECO:0000313" key="7">
    <source>
        <dbReference type="EMBL" id="APT60343.1"/>
    </source>
</evidence>
<evidence type="ECO:0000256" key="2">
    <source>
        <dbReference type="ARBA" id="ARBA00022448"/>
    </source>
</evidence>
<dbReference type="SMART" id="SM00062">
    <property type="entry name" value="PBPb"/>
    <property type="match status" value="1"/>
</dbReference>
<evidence type="ECO:0000256" key="5">
    <source>
        <dbReference type="SAM" id="SignalP"/>
    </source>
</evidence>
<proteinExistence type="inferred from homology"/>
<dbReference type="PANTHER" id="PTHR30085">
    <property type="entry name" value="AMINO ACID ABC TRANSPORTER PERMEASE"/>
    <property type="match status" value="1"/>
</dbReference>
<feature type="signal peptide" evidence="5">
    <location>
        <begin position="1"/>
        <end position="24"/>
    </location>
</feature>
<protein>
    <submittedName>
        <fullName evidence="7">Amino acid ABC transporter substrate-binding protein</fullName>
    </submittedName>
</protein>
<dbReference type="KEGG" id="rgi:RGI145_22880"/>
<comment type="similarity">
    <text evidence="1 4">Belongs to the bacterial solute-binding protein 3 family.</text>
</comment>
<dbReference type="InterPro" id="IPR051455">
    <property type="entry name" value="Bact_solute-bind_prot3"/>
</dbReference>
<gene>
    <name evidence="7" type="ORF">RGI145_22880</name>
</gene>
<feature type="domain" description="Solute-binding protein family 3/N-terminal" evidence="6">
    <location>
        <begin position="36"/>
        <end position="265"/>
    </location>
</feature>
<dbReference type="CDD" id="cd13692">
    <property type="entry name" value="PBP2_BztA"/>
    <property type="match status" value="1"/>
</dbReference>
<dbReference type="PANTHER" id="PTHR30085:SF7">
    <property type="entry name" value="AMINO-ACID ABC TRANSPORTER-BINDING PROTEIN YHDW-RELATED"/>
    <property type="match status" value="1"/>
</dbReference>
<dbReference type="PROSITE" id="PS01039">
    <property type="entry name" value="SBP_BACTERIAL_3"/>
    <property type="match status" value="1"/>
</dbReference>
<evidence type="ECO:0000256" key="4">
    <source>
        <dbReference type="RuleBase" id="RU003744"/>
    </source>
</evidence>
<dbReference type="InterPro" id="IPR001638">
    <property type="entry name" value="Solute-binding_3/MltF_N"/>
</dbReference>
<dbReference type="InterPro" id="IPR018313">
    <property type="entry name" value="SBP_3_CS"/>
</dbReference>
<name>A0A1L7ANJ0_9PROT</name>
<dbReference type="SUPFAM" id="SSF53850">
    <property type="entry name" value="Periplasmic binding protein-like II"/>
    <property type="match status" value="1"/>
</dbReference>
<evidence type="ECO:0000256" key="3">
    <source>
        <dbReference type="ARBA" id="ARBA00022729"/>
    </source>
</evidence>
<sequence>MRRMSAVIALVATALCSGAPQARAGATLEAVKARGTLNCGIHTGIAGFARPDSRGVWQGFDVDFCRGLAAALFNDPNKVRFTPLSTPLRFTALSSGEVDVLFRTSTATMLRDTSLGIRAVTPNFYDGHGFMVRADAKIGKATDMGGATVCLLQGTTNELITADFFRTNNLPMTPVLFERADQAAEAFQTGRCDAYGTDASLLAAARSSMRNPSDWTILPERFSKEPYGPYVRRGDDEWYDIVRWYVNAVIQAEESGVTQANVEEVRRTTTNPDTRRLLGVTPELGQAIKLDPLWVVNVVKAVGNYGEIYGRHMGPASPVGLPRGVNEQWTRGGLLYALPMR</sequence>